<keyword evidence="2" id="KW-1185">Reference proteome</keyword>
<name>U3BN83_VIBPR</name>
<dbReference type="AlphaFoldDB" id="U3BN83"/>
<dbReference type="InterPro" id="IPR046342">
    <property type="entry name" value="CBS_dom_sf"/>
</dbReference>
<dbReference type="EMBL" id="BATJ01000011">
    <property type="protein sequence ID" value="GAD68038.1"/>
    <property type="molecule type" value="Genomic_DNA"/>
</dbReference>
<proteinExistence type="predicted"/>
<evidence type="ECO:0000313" key="1">
    <source>
        <dbReference type="EMBL" id="GAD68038.1"/>
    </source>
</evidence>
<protein>
    <recommendedName>
        <fullName evidence="3">CBS domain-containing protein</fullName>
    </recommendedName>
</protein>
<reference evidence="1 2" key="1">
    <citation type="submission" date="2013-09" db="EMBL/GenBank/DDBJ databases">
        <title>Whole genome shotgun sequence of Vibrio proteolyticus NBRC 13287.</title>
        <authorList>
            <person name="Isaki S."/>
            <person name="Hosoyama A."/>
            <person name="Numata M."/>
            <person name="Hashimoto M."/>
            <person name="Hosoyama Y."/>
            <person name="Tsuchikane K."/>
            <person name="Noguchi M."/>
            <person name="Hirakata S."/>
            <person name="Ichikawa N."/>
            <person name="Ohji S."/>
            <person name="Yamazoe A."/>
            <person name="Fujita N."/>
        </authorList>
    </citation>
    <scope>NUCLEOTIDE SEQUENCE [LARGE SCALE GENOMIC DNA]</scope>
    <source>
        <strain evidence="1 2">NBRC 13287</strain>
    </source>
</reference>
<accession>U3BN83</accession>
<organism evidence="1 2">
    <name type="scientific">Vibrio proteolyticus NBRC 13287</name>
    <dbReference type="NCBI Taxonomy" id="1219065"/>
    <lineage>
        <taxon>Bacteria</taxon>
        <taxon>Pseudomonadati</taxon>
        <taxon>Pseudomonadota</taxon>
        <taxon>Gammaproteobacteria</taxon>
        <taxon>Vibrionales</taxon>
        <taxon>Vibrionaceae</taxon>
        <taxon>Vibrio</taxon>
    </lineage>
</organism>
<evidence type="ECO:0008006" key="3">
    <source>
        <dbReference type="Google" id="ProtNLM"/>
    </source>
</evidence>
<dbReference type="STRING" id="1219065.VPR01S_11_00310"/>
<evidence type="ECO:0000313" key="2">
    <source>
        <dbReference type="Proteomes" id="UP000016570"/>
    </source>
</evidence>
<dbReference type="eggNOG" id="COG2239">
    <property type="taxonomic scope" value="Bacteria"/>
</dbReference>
<comment type="caution">
    <text evidence="1">The sequence shown here is derived from an EMBL/GenBank/DDBJ whole genome shotgun (WGS) entry which is preliminary data.</text>
</comment>
<dbReference type="Proteomes" id="UP000016570">
    <property type="component" value="Unassembled WGS sequence"/>
</dbReference>
<gene>
    <name evidence="1" type="ORF">VPR01S_11_00310</name>
</gene>
<dbReference type="Gene3D" id="3.10.580.10">
    <property type="entry name" value="CBS-domain"/>
    <property type="match status" value="1"/>
</dbReference>
<sequence>MRVMKITHIVQNDRRPLFRAHGFNRIQPYINTDCFCVEDELKVYRVINRLRLIAHANLVIESIVVISDSGEYLGLIPLQSLAVADPMLPIRALIEGANHYVYATEASSRAANVLRQCPWPLLPVLDEERRVLGVLERQVALKWLHQSKSRSFSGWLNAVSDRCLNRLRSRKYHRSEGM</sequence>
<dbReference type="SUPFAM" id="SSF54631">
    <property type="entry name" value="CBS-domain pair"/>
    <property type="match status" value="1"/>
</dbReference>